<reference evidence="2 3" key="1">
    <citation type="submission" date="2019-03" db="EMBL/GenBank/DDBJ databases">
        <title>Genomic Encyclopedia of Type Strains, Phase IV (KMG-IV): sequencing the most valuable type-strain genomes for metagenomic binning, comparative biology and taxonomic classification.</title>
        <authorList>
            <person name="Goeker M."/>
        </authorList>
    </citation>
    <scope>NUCLEOTIDE SEQUENCE [LARGE SCALE GENOMIC DNA]</scope>
    <source>
        <strain evidence="2 3">DSM 22362</strain>
    </source>
</reference>
<dbReference type="InterPro" id="IPR001087">
    <property type="entry name" value="GDSL"/>
</dbReference>
<sequence length="434" mass="46386">MKTFQKNIKLYLGIATMAVFAASCKPEISREFAPATQNVDFSKYIAVGNSLTAGFADGGLYLEGQQVAFPNLIAEKMKTHGGGEFATPFFSEAQSNGSGYIRLKALENGRPVTESVTDKLAYTAAGVLAKYTGEINNFGIPGMRLDHSGVGLVSAGNMYFSRLLPDGEVGRKSYQEFVGNRDHTFFSFWLGNNDVLGYATNGAVNDSPTGTTVLTAVNTFRAVYTQFITQLTAKGQKGVVATIPDVTAIPFFTTVTRRALLDAASAAAGTTINDLYIATKTGPRAATDNDMFVLPFSSLASTLLGKPNAGMIPYGFHPLNPIEDKYVLDIQEASAIKTHITDLNNVIKDIANQKNLAVADANSLLTRLKTGMIFNGIGVSSAFISGNAFSLDGIHLTPMGNAIMANLVIDSINAKYGTKLEKVDISNYRGVKMP</sequence>
<keyword evidence="3" id="KW-1185">Reference proteome</keyword>
<dbReference type="RefSeq" id="WP_132777404.1">
    <property type="nucleotide sequence ID" value="NZ_SMBZ01000015.1"/>
</dbReference>
<feature type="signal peptide" evidence="1">
    <location>
        <begin position="1"/>
        <end position="21"/>
    </location>
</feature>
<keyword evidence="2" id="KW-0378">Hydrolase</keyword>
<dbReference type="Proteomes" id="UP000295197">
    <property type="component" value="Unassembled WGS sequence"/>
</dbReference>
<evidence type="ECO:0000313" key="3">
    <source>
        <dbReference type="Proteomes" id="UP000295197"/>
    </source>
</evidence>
<accession>A0A4R3VX67</accession>
<keyword evidence="1" id="KW-0732">Signal</keyword>
<gene>
    <name evidence="2" type="ORF">EDC17_10154</name>
</gene>
<dbReference type="GO" id="GO:0016788">
    <property type="term" value="F:hydrolase activity, acting on ester bonds"/>
    <property type="evidence" value="ECO:0007669"/>
    <property type="project" value="InterPro"/>
</dbReference>
<evidence type="ECO:0000256" key="1">
    <source>
        <dbReference type="SAM" id="SignalP"/>
    </source>
</evidence>
<dbReference type="EMBL" id="SMBZ01000015">
    <property type="protein sequence ID" value="TCV15108.1"/>
    <property type="molecule type" value="Genomic_DNA"/>
</dbReference>
<dbReference type="Gene3D" id="3.40.50.1110">
    <property type="entry name" value="SGNH hydrolase"/>
    <property type="match status" value="2"/>
</dbReference>
<dbReference type="PROSITE" id="PS51257">
    <property type="entry name" value="PROKAR_LIPOPROTEIN"/>
    <property type="match status" value="1"/>
</dbReference>
<dbReference type="Pfam" id="PF00657">
    <property type="entry name" value="Lipase_GDSL"/>
    <property type="match status" value="1"/>
</dbReference>
<dbReference type="SUPFAM" id="SSF52266">
    <property type="entry name" value="SGNH hydrolase"/>
    <property type="match status" value="1"/>
</dbReference>
<feature type="chain" id="PRO_5020400169" evidence="1">
    <location>
        <begin position="22"/>
        <end position="434"/>
    </location>
</feature>
<organism evidence="2 3">
    <name type="scientific">Sphingobacterium alimentarium</name>
    <dbReference type="NCBI Taxonomy" id="797292"/>
    <lineage>
        <taxon>Bacteria</taxon>
        <taxon>Pseudomonadati</taxon>
        <taxon>Bacteroidota</taxon>
        <taxon>Sphingobacteriia</taxon>
        <taxon>Sphingobacteriales</taxon>
        <taxon>Sphingobacteriaceae</taxon>
        <taxon>Sphingobacterium</taxon>
    </lineage>
</organism>
<dbReference type="OrthoDB" id="9764164at2"/>
<protein>
    <submittedName>
        <fullName evidence="2">GDSL-like lipase/acylhydrolase family protein</fullName>
    </submittedName>
</protein>
<dbReference type="AlphaFoldDB" id="A0A4R3VX67"/>
<dbReference type="InterPro" id="IPR036514">
    <property type="entry name" value="SGNH_hydro_sf"/>
</dbReference>
<evidence type="ECO:0000313" key="2">
    <source>
        <dbReference type="EMBL" id="TCV15108.1"/>
    </source>
</evidence>
<name>A0A4R3VX67_9SPHI</name>
<proteinExistence type="predicted"/>
<comment type="caution">
    <text evidence="2">The sequence shown here is derived from an EMBL/GenBank/DDBJ whole genome shotgun (WGS) entry which is preliminary data.</text>
</comment>